<keyword evidence="1" id="KW-0469">Meiosis</keyword>
<dbReference type="InterPro" id="IPR013940">
    <property type="entry name" value="Spo22/ZIP4/TEX11"/>
</dbReference>
<evidence type="ECO:0000256" key="1">
    <source>
        <dbReference type="ARBA" id="ARBA00023254"/>
    </source>
</evidence>
<evidence type="ECO:0000313" key="4">
    <source>
        <dbReference type="Proteomes" id="UP000814176"/>
    </source>
</evidence>
<dbReference type="EMBL" id="JADCUA010000010">
    <property type="protein sequence ID" value="KAH9836642.1"/>
    <property type="molecule type" value="Genomic_DNA"/>
</dbReference>
<reference evidence="3 4" key="1">
    <citation type="journal article" date="2021" name="Environ. Microbiol.">
        <title>Gene family expansions and transcriptome signatures uncover fungal adaptations to wood decay.</title>
        <authorList>
            <person name="Hage H."/>
            <person name="Miyauchi S."/>
            <person name="Viragh M."/>
            <person name="Drula E."/>
            <person name="Min B."/>
            <person name="Chaduli D."/>
            <person name="Navarro D."/>
            <person name="Favel A."/>
            <person name="Norest M."/>
            <person name="Lesage-Meessen L."/>
            <person name="Balint B."/>
            <person name="Merenyi Z."/>
            <person name="de Eugenio L."/>
            <person name="Morin E."/>
            <person name="Martinez A.T."/>
            <person name="Baldrian P."/>
            <person name="Stursova M."/>
            <person name="Martinez M.J."/>
            <person name="Novotny C."/>
            <person name="Magnuson J.K."/>
            <person name="Spatafora J.W."/>
            <person name="Maurice S."/>
            <person name="Pangilinan J."/>
            <person name="Andreopoulos W."/>
            <person name="LaButti K."/>
            <person name="Hundley H."/>
            <person name="Na H."/>
            <person name="Kuo A."/>
            <person name="Barry K."/>
            <person name="Lipzen A."/>
            <person name="Henrissat B."/>
            <person name="Riley R."/>
            <person name="Ahrendt S."/>
            <person name="Nagy L.G."/>
            <person name="Grigoriev I.V."/>
            <person name="Martin F."/>
            <person name="Rosso M.N."/>
        </authorList>
    </citation>
    <scope>NUCLEOTIDE SEQUENCE [LARGE SCALE GENOMIC DNA]</scope>
    <source>
        <strain evidence="3 4">CIRM-BRFM 1785</strain>
    </source>
</reference>
<dbReference type="RefSeq" id="XP_047778880.1">
    <property type="nucleotide sequence ID" value="XM_047923763.1"/>
</dbReference>
<dbReference type="PANTHER" id="PTHR40375">
    <property type="entry name" value="SPORULATION-SPECIFIC PROTEIN 22"/>
    <property type="match status" value="1"/>
</dbReference>
<evidence type="ECO:0000256" key="2">
    <source>
        <dbReference type="ARBA" id="ARBA00031845"/>
    </source>
</evidence>
<keyword evidence="4" id="KW-1185">Reference proteome</keyword>
<protein>
    <recommendedName>
        <fullName evidence="2">Protein ZIP4 homolog</fullName>
    </recommendedName>
</protein>
<comment type="caution">
    <text evidence="3">The sequence shown here is derived from an EMBL/GenBank/DDBJ whole genome shotgun (WGS) entry which is preliminary data.</text>
</comment>
<name>A0ABQ8KGT6_9APHY</name>
<dbReference type="Proteomes" id="UP000814176">
    <property type="component" value="Unassembled WGS sequence"/>
</dbReference>
<dbReference type="PANTHER" id="PTHR40375:SF2">
    <property type="entry name" value="SPORULATION-SPECIFIC PROTEIN 22"/>
    <property type="match status" value="1"/>
</dbReference>
<dbReference type="InterPro" id="IPR039057">
    <property type="entry name" value="Spo22/ZIP4"/>
</dbReference>
<accession>A0ABQ8KGT6</accession>
<dbReference type="Pfam" id="PF08631">
    <property type="entry name" value="SPO22"/>
    <property type="match status" value="1"/>
</dbReference>
<gene>
    <name evidence="3" type="ORF">C8Q71DRAFT_759012</name>
</gene>
<proteinExistence type="predicted"/>
<evidence type="ECO:0000313" key="3">
    <source>
        <dbReference type="EMBL" id="KAH9836642.1"/>
    </source>
</evidence>
<dbReference type="Gene3D" id="1.25.40.10">
    <property type="entry name" value="Tetratricopeptide repeat domain"/>
    <property type="match status" value="1"/>
</dbReference>
<dbReference type="GeneID" id="72004495"/>
<sequence length="972" mass="107982">MSANKRKLPSGLAETFETIKGLLITIKPKLIDPSEKQHGWSTIHSELLHLSSLAESFTKRRPRSNKEWISIADTLDREGVWLWNVATSIPPTRDDHAGQITAAARLAGFRLVEAGLEQNPTAETLIHVLHLASKAGASLSASGNHDHAGSVLGSAAKYEEALKKAEDLEHSQGQARARVVLLYYASRMEAAWREGNDGIADFMLSRISDSDQLNSLLPRDRELLVAKVLEIGKTVLKAGSQESNPAVRGARGHDAVKWLQKAFALSEPLEGGDNVSTRHLKRAILRSLARAYFLSSSEEPENLVRAEASLNELISSIDSSEHTSTEYQQLRWMRIAVLKKRKAGHVLLLEAFQSIIDHMSLSDNTITDILQELRGLGEERALIVATHQRCLQRVLDTEGSPREGLLDRILLSLLFHCSKDTDHAQSMQAISAAFKSLTDARFELSKISATACLTLLWQFGDRLYQNKRWAEAADWYLAGTHKALTSVARLSDGKCLRKAALCYIQQGDLAQAAATIRRCSAQEAATYYVKLLIAVRQGFEDEAIGLVRAMVTASGFDRKTLMLATQLANESDMKNLLLSVLEALLETMGTSGNPSSDTEALTLARCIIRLILKLMGEPGANRESLVQVLIGHFRTAILLIKKLEESANLALVARDISWLWRAAYNCAIQGCSEWEHSESSVSDIFDIARQLLEAYRDASLTETDVEIYLHIIDASFATVAGRVFALRKQLSGGHDIESREGCLRSVLQDIASCRKRICAVTDSAKLEDAEDISRSQSYVHVLLVFEVEILCHMRDWEKLLQVINETLQLDQGAINTFEAMTDILWVEKGCPVNVLFTALEAILHASLDRGSLSINKFSRWLRAICTMLLSRNTSEDRTKAIGYVEQAVHVLEDHTDRDTQAYPIDERQWLLGTTYNTGIECLHASLLDEAKRWFEASTTICRFVPDGGTRAGKISETYTRLLERYASYSSSA</sequence>
<dbReference type="InterPro" id="IPR011990">
    <property type="entry name" value="TPR-like_helical_dom_sf"/>
</dbReference>
<organism evidence="3 4">
    <name type="scientific">Rhodofomes roseus</name>
    <dbReference type="NCBI Taxonomy" id="34475"/>
    <lineage>
        <taxon>Eukaryota</taxon>
        <taxon>Fungi</taxon>
        <taxon>Dikarya</taxon>
        <taxon>Basidiomycota</taxon>
        <taxon>Agaricomycotina</taxon>
        <taxon>Agaricomycetes</taxon>
        <taxon>Polyporales</taxon>
        <taxon>Rhodofomes</taxon>
    </lineage>
</organism>